<dbReference type="InterPro" id="IPR020846">
    <property type="entry name" value="MFS_dom"/>
</dbReference>
<feature type="domain" description="Major facilitator superfamily (MFS) profile" evidence="6">
    <location>
        <begin position="7"/>
        <end position="387"/>
    </location>
</feature>
<evidence type="ECO:0000259" key="6">
    <source>
        <dbReference type="PROSITE" id="PS50850"/>
    </source>
</evidence>
<evidence type="ECO:0000256" key="3">
    <source>
        <dbReference type="ARBA" id="ARBA00022989"/>
    </source>
</evidence>
<dbReference type="EMBL" id="CP144913">
    <property type="protein sequence ID" value="WXB78096.1"/>
    <property type="molecule type" value="Genomic_DNA"/>
</dbReference>
<evidence type="ECO:0000313" key="7">
    <source>
        <dbReference type="EMBL" id="WXB78096.1"/>
    </source>
</evidence>
<proteinExistence type="predicted"/>
<dbReference type="SUPFAM" id="SSF103473">
    <property type="entry name" value="MFS general substrate transporter"/>
    <property type="match status" value="1"/>
</dbReference>
<dbReference type="PANTHER" id="PTHR23527:SF1">
    <property type="entry name" value="BLL3282 PROTEIN"/>
    <property type="match status" value="1"/>
</dbReference>
<keyword evidence="2 5" id="KW-0812">Transmembrane</keyword>
<keyword evidence="8" id="KW-1185">Reference proteome</keyword>
<protein>
    <submittedName>
        <fullName evidence="7">MFS transporter</fullName>
    </submittedName>
</protein>
<dbReference type="InterPro" id="IPR052952">
    <property type="entry name" value="MFS-Transporter"/>
</dbReference>
<evidence type="ECO:0000313" key="8">
    <source>
        <dbReference type="Proteomes" id="UP001382727"/>
    </source>
</evidence>
<feature type="transmembrane region" description="Helical" evidence="5">
    <location>
        <begin position="204"/>
        <end position="227"/>
    </location>
</feature>
<evidence type="ECO:0000256" key="5">
    <source>
        <dbReference type="SAM" id="Phobius"/>
    </source>
</evidence>
<organism evidence="7 8">
    <name type="scientific">Janibacter alittae</name>
    <dbReference type="NCBI Taxonomy" id="3115209"/>
    <lineage>
        <taxon>Bacteria</taxon>
        <taxon>Bacillati</taxon>
        <taxon>Actinomycetota</taxon>
        <taxon>Actinomycetes</taxon>
        <taxon>Micrococcales</taxon>
        <taxon>Intrasporangiaceae</taxon>
        <taxon>Janibacter</taxon>
    </lineage>
</organism>
<name>A0ABZ2MLX6_9MICO</name>
<evidence type="ECO:0000256" key="1">
    <source>
        <dbReference type="ARBA" id="ARBA00004651"/>
    </source>
</evidence>
<sequence>MSSAVWKVLGASLLTTVGSVPVFLLATQSVPLRRELGFGEQRFGVAVAAFFTAASLVAILGGGVADRAGPRLSTMVAGGLSAVGGVGVALLAHGWLTLVACMVVLGCANAAHQLTANLAMSRSIPAHRRGIGFGVKQSAVPVAIVLAGLAVPTMTSQLGWRSTYWTLGGVGLVVVLAGLLAPGRNGSTAAPPRGAGLDAPPVRALLVVTAAIALGSAAANSMGSFIASWGFEVGLTPSQAGGLMAAGSALNVVGRLLVGQLADRRHGRNLPVVATQMAIGGVALLALSLPGVASYVAASLVAFAIGWSWPGLFLFAVTRIGRESPAKASGYVQAGAFFGGATGPLLFGMAVDAFGYETSWRLSALVFFAAAALVLLSRRMFLTDLVVRPPRVPLGYGGGRERPRWTTADR</sequence>
<dbReference type="InterPro" id="IPR036259">
    <property type="entry name" value="MFS_trans_sf"/>
</dbReference>
<feature type="transmembrane region" description="Helical" evidence="5">
    <location>
        <begin position="362"/>
        <end position="381"/>
    </location>
</feature>
<reference evidence="7 8" key="1">
    <citation type="submission" date="2024-02" db="EMBL/GenBank/DDBJ databases">
        <title>Janibacter sp. nov., isolated from gut of marine sandworm.</title>
        <authorList>
            <person name="Kim B."/>
            <person name="Jun M.O."/>
            <person name="Shin N.-R."/>
        </authorList>
    </citation>
    <scope>NUCLEOTIDE SEQUENCE [LARGE SCALE GENOMIC DNA]</scope>
    <source>
        <strain evidence="7 8">A1S7</strain>
    </source>
</reference>
<evidence type="ECO:0000256" key="2">
    <source>
        <dbReference type="ARBA" id="ARBA00022692"/>
    </source>
</evidence>
<feature type="transmembrane region" description="Helical" evidence="5">
    <location>
        <begin position="270"/>
        <end position="289"/>
    </location>
</feature>
<keyword evidence="3 5" id="KW-1133">Transmembrane helix</keyword>
<accession>A0ABZ2MLX6</accession>
<dbReference type="Pfam" id="PF07690">
    <property type="entry name" value="MFS_1"/>
    <property type="match status" value="1"/>
</dbReference>
<dbReference type="Proteomes" id="UP001382727">
    <property type="component" value="Chromosome"/>
</dbReference>
<feature type="transmembrane region" description="Helical" evidence="5">
    <location>
        <begin position="330"/>
        <end position="350"/>
    </location>
</feature>
<feature type="transmembrane region" description="Helical" evidence="5">
    <location>
        <begin position="43"/>
        <end position="65"/>
    </location>
</feature>
<feature type="transmembrane region" description="Helical" evidence="5">
    <location>
        <begin position="239"/>
        <end position="258"/>
    </location>
</feature>
<dbReference type="Gene3D" id="1.20.1250.20">
    <property type="entry name" value="MFS general substrate transporter like domains"/>
    <property type="match status" value="2"/>
</dbReference>
<dbReference type="InterPro" id="IPR011701">
    <property type="entry name" value="MFS"/>
</dbReference>
<comment type="subcellular location">
    <subcellularLocation>
        <location evidence="1">Cell membrane</location>
        <topology evidence="1">Multi-pass membrane protein</topology>
    </subcellularLocation>
</comment>
<feature type="transmembrane region" description="Helical" evidence="5">
    <location>
        <begin position="295"/>
        <end position="318"/>
    </location>
</feature>
<dbReference type="RefSeq" id="WP_338752571.1">
    <property type="nucleotide sequence ID" value="NZ_CP144913.1"/>
</dbReference>
<dbReference type="PANTHER" id="PTHR23527">
    <property type="entry name" value="BLL3282 PROTEIN"/>
    <property type="match status" value="1"/>
</dbReference>
<gene>
    <name evidence="7" type="ORF">V1351_15370</name>
</gene>
<feature type="transmembrane region" description="Helical" evidence="5">
    <location>
        <begin position="97"/>
        <end position="119"/>
    </location>
</feature>
<evidence type="ECO:0000256" key="4">
    <source>
        <dbReference type="ARBA" id="ARBA00023136"/>
    </source>
</evidence>
<keyword evidence="4 5" id="KW-0472">Membrane</keyword>
<feature type="transmembrane region" description="Helical" evidence="5">
    <location>
        <begin position="163"/>
        <end position="183"/>
    </location>
</feature>
<dbReference type="PROSITE" id="PS50850">
    <property type="entry name" value="MFS"/>
    <property type="match status" value="1"/>
</dbReference>
<feature type="transmembrane region" description="Helical" evidence="5">
    <location>
        <begin position="131"/>
        <end position="151"/>
    </location>
</feature>